<dbReference type="AlphaFoldDB" id="A0A915CTI1"/>
<sequence length="78" mass="9302">MSLSQFIIRLKAEEEKTRQMVVRARANPAEVFRQPRRPEYEKREANLKALAEEYQPEHRMEYLKAVQHNLPSSRSSVF</sequence>
<evidence type="ECO:0000313" key="2">
    <source>
        <dbReference type="WBParaSite" id="jg12064"/>
    </source>
</evidence>
<protein>
    <submittedName>
        <fullName evidence="2">Uncharacterized protein</fullName>
    </submittedName>
</protein>
<dbReference type="Proteomes" id="UP000887574">
    <property type="component" value="Unplaced"/>
</dbReference>
<dbReference type="WBParaSite" id="jg12064">
    <property type="protein sequence ID" value="jg12064"/>
    <property type="gene ID" value="jg12064"/>
</dbReference>
<evidence type="ECO:0000313" key="1">
    <source>
        <dbReference type="Proteomes" id="UP000887574"/>
    </source>
</evidence>
<accession>A0A915CTI1</accession>
<organism evidence="1 2">
    <name type="scientific">Ditylenchus dipsaci</name>
    <dbReference type="NCBI Taxonomy" id="166011"/>
    <lineage>
        <taxon>Eukaryota</taxon>
        <taxon>Metazoa</taxon>
        <taxon>Ecdysozoa</taxon>
        <taxon>Nematoda</taxon>
        <taxon>Chromadorea</taxon>
        <taxon>Rhabditida</taxon>
        <taxon>Tylenchina</taxon>
        <taxon>Tylenchomorpha</taxon>
        <taxon>Sphaerularioidea</taxon>
        <taxon>Anguinidae</taxon>
        <taxon>Anguininae</taxon>
        <taxon>Ditylenchus</taxon>
    </lineage>
</organism>
<keyword evidence="1" id="KW-1185">Reference proteome</keyword>
<proteinExistence type="predicted"/>
<name>A0A915CTI1_9BILA</name>
<reference evidence="2" key="1">
    <citation type="submission" date="2022-11" db="UniProtKB">
        <authorList>
            <consortium name="WormBaseParasite"/>
        </authorList>
    </citation>
    <scope>IDENTIFICATION</scope>
</reference>